<protein>
    <recommendedName>
        <fullName evidence="3">Lipoprotein</fullName>
    </recommendedName>
</protein>
<reference evidence="2" key="1">
    <citation type="submission" date="2016-10" db="EMBL/GenBank/DDBJ databases">
        <authorList>
            <person name="Varghese N."/>
            <person name="Submissions S."/>
        </authorList>
    </citation>
    <scope>NUCLEOTIDE SEQUENCE [LARGE SCALE GENOMIC DNA]</scope>
    <source>
        <strain evidence="2">DSM 16995</strain>
    </source>
</reference>
<organism evidence="1 2">
    <name type="scientific">Maridesulfovibrio ferrireducens</name>
    <dbReference type="NCBI Taxonomy" id="246191"/>
    <lineage>
        <taxon>Bacteria</taxon>
        <taxon>Pseudomonadati</taxon>
        <taxon>Thermodesulfobacteriota</taxon>
        <taxon>Desulfovibrionia</taxon>
        <taxon>Desulfovibrionales</taxon>
        <taxon>Desulfovibrionaceae</taxon>
        <taxon>Maridesulfovibrio</taxon>
    </lineage>
</organism>
<evidence type="ECO:0000313" key="2">
    <source>
        <dbReference type="Proteomes" id="UP000199053"/>
    </source>
</evidence>
<dbReference type="EMBL" id="FNGA01000002">
    <property type="protein sequence ID" value="SDK74028.1"/>
    <property type="molecule type" value="Genomic_DNA"/>
</dbReference>
<dbReference type="PROSITE" id="PS51257">
    <property type="entry name" value="PROKAR_LIPOPROTEIN"/>
    <property type="match status" value="1"/>
</dbReference>
<sequence length="218" mass="24688">MKRFIPIFLVCFLILPALIGCQSKSSIVKLPRPVGTVAVAGFTNPVFNWELLAGYLPQEGNPIDKKVLEQLDTKLVEILGKHGVTGYARPAITRQCQEIEVFENMGTRREAAFTYWVKVGECMTSDYILVPQILFWQDLRGMKQADLNIQPASVVIDLFLIDVNNKRIVRRFHFDETQQPLMENMLQAGKFFERGGKWVTGLELADEALQNGLMELGL</sequence>
<dbReference type="OrthoDB" id="5449868at2"/>
<keyword evidence="2" id="KW-1185">Reference proteome</keyword>
<name>A0A1G9ED73_9BACT</name>
<evidence type="ECO:0008006" key="3">
    <source>
        <dbReference type="Google" id="ProtNLM"/>
    </source>
</evidence>
<dbReference type="Proteomes" id="UP000199053">
    <property type="component" value="Unassembled WGS sequence"/>
</dbReference>
<accession>A0A1G9ED73</accession>
<proteinExistence type="predicted"/>
<evidence type="ECO:0000313" key="1">
    <source>
        <dbReference type="EMBL" id="SDK74028.1"/>
    </source>
</evidence>
<gene>
    <name evidence="1" type="ORF">SAMN05660337_1057</name>
</gene>
<dbReference type="AlphaFoldDB" id="A0A1G9ED73"/>
<dbReference type="RefSeq" id="WP_092159000.1">
    <property type="nucleotide sequence ID" value="NZ_FNGA01000002.1"/>
</dbReference>
<dbReference type="STRING" id="246191.SAMN05660337_1057"/>